<dbReference type="NCBIfam" id="TIGR00251">
    <property type="entry name" value="DUF167 family protein"/>
    <property type="match status" value="1"/>
</dbReference>
<evidence type="ECO:0000313" key="2">
    <source>
        <dbReference type="EMBL" id="ANP41065.1"/>
    </source>
</evidence>
<dbReference type="KEGG" id="rmb:K529_009855"/>
<dbReference type="InterPro" id="IPR003746">
    <property type="entry name" value="DUF167"/>
</dbReference>
<name>A0A1B1A3B2_9RHOB</name>
<dbReference type="Proteomes" id="UP000013243">
    <property type="component" value="Chromosome"/>
</dbReference>
<reference evidence="2 3" key="1">
    <citation type="journal article" date="2016" name="ISME J.">
        <title>Global occurrence and heterogeneity of the Roseobacter-clade species Ruegeria mobilis.</title>
        <authorList>
            <person name="Sonnenschein E."/>
            <person name="Gram L."/>
        </authorList>
    </citation>
    <scope>NUCLEOTIDE SEQUENCE [LARGE SCALE GENOMIC DNA]</scope>
    <source>
        <strain evidence="2 3">F1926</strain>
    </source>
</reference>
<dbReference type="InterPro" id="IPR036591">
    <property type="entry name" value="YggU-like_sf"/>
</dbReference>
<dbReference type="Pfam" id="PF02594">
    <property type="entry name" value="DUF167"/>
    <property type="match status" value="1"/>
</dbReference>
<dbReference type="STRING" id="1265309.K529_009855"/>
<dbReference type="SUPFAM" id="SSF69786">
    <property type="entry name" value="YggU-like"/>
    <property type="match status" value="1"/>
</dbReference>
<accession>A0A1B1A3B2</accession>
<sequence>MAKPKARALADLSDLAQPGAEITVRVTPKAAYNAVLRQGDVIKVMVTTVPEGGKATADVAALLARALGVAPSQITLRRGATSRDKTFVLTEQ</sequence>
<protein>
    <submittedName>
        <fullName evidence="2">Uncharacterized protein</fullName>
    </submittedName>
</protein>
<organism evidence="2 3">
    <name type="scientific">Tritonibacter mobilis F1926</name>
    <dbReference type="NCBI Taxonomy" id="1265309"/>
    <lineage>
        <taxon>Bacteria</taxon>
        <taxon>Pseudomonadati</taxon>
        <taxon>Pseudomonadota</taxon>
        <taxon>Alphaproteobacteria</taxon>
        <taxon>Rhodobacterales</taxon>
        <taxon>Paracoccaceae</taxon>
        <taxon>Tritonibacter</taxon>
    </lineage>
</organism>
<dbReference type="GeneID" id="28250137"/>
<dbReference type="Gene3D" id="3.30.1200.10">
    <property type="entry name" value="YggU-like"/>
    <property type="match status" value="1"/>
</dbReference>
<proteinExistence type="inferred from homology"/>
<dbReference type="EMBL" id="CP015230">
    <property type="protein sequence ID" value="ANP41065.1"/>
    <property type="molecule type" value="Genomic_DNA"/>
</dbReference>
<comment type="similarity">
    <text evidence="1">Belongs to the UPF0235 family.</text>
</comment>
<dbReference type="RefSeq" id="WP_005609747.1">
    <property type="nucleotide sequence ID" value="NZ_CP015230.1"/>
</dbReference>
<dbReference type="AlphaFoldDB" id="A0A1B1A3B2"/>
<dbReference type="SMART" id="SM01152">
    <property type="entry name" value="DUF167"/>
    <property type="match status" value="1"/>
</dbReference>
<dbReference type="OrthoDB" id="3176309at2"/>
<evidence type="ECO:0000313" key="3">
    <source>
        <dbReference type="Proteomes" id="UP000013243"/>
    </source>
</evidence>
<gene>
    <name evidence="2" type="ORF">K529_009855</name>
</gene>
<evidence type="ECO:0000256" key="1">
    <source>
        <dbReference type="ARBA" id="ARBA00010364"/>
    </source>
</evidence>